<dbReference type="PANTHER" id="PTHR43349">
    <property type="entry name" value="PINORESINOL REDUCTASE-RELATED"/>
    <property type="match status" value="1"/>
</dbReference>
<evidence type="ECO:0000259" key="3">
    <source>
        <dbReference type="Pfam" id="PF05368"/>
    </source>
</evidence>
<keyword evidence="2" id="KW-0560">Oxidoreductase</keyword>
<proteinExistence type="predicted"/>
<evidence type="ECO:0000256" key="2">
    <source>
        <dbReference type="ARBA" id="ARBA00023002"/>
    </source>
</evidence>
<keyword evidence="1" id="KW-0521">NADP</keyword>
<protein>
    <recommendedName>
        <fullName evidence="3">NmrA-like domain-containing protein</fullName>
    </recommendedName>
</protein>
<dbReference type="PANTHER" id="PTHR43349:SF93">
    <property type="entry name" value="ISOFLAVONE REDUCTASE HOMOLOG P3-RELATED"/>
    <property type="match status" value="1"/>
</dbReference>
<sequence>MGISKILVVGATGYLGPFIITASVRLGHPTFALVRPATARPDSSKNKLIESFKASGTTILEGDIQDHESCVAALKQVDVVISTLGAAQIGDQLKLITAIKERFIPSDFGNDPERSVKMKPTDVAFLDKIEIHNAIKAAGIPYTFVNSNCFASFILGSWVFRYESLFSGSWVFSFSPSPRQHELKTLPRDKVTILGDGNAKAIYNSEEDIGTFTIKAVDDPRTLNKQLMIRPEPNIKSMNEVVQLWENKIGHSLDKTYVPESEVLKQIEEMPFPNNFFLALSYSFLVKGEQYFEPGPDDVEASELYPDIKYTTVDEFLNRYM</sequence>
<accession>A0ABP0V0Y4</accession>
<evidence type="ECO:0000313" key="5">
    <source>
        <dbReference type="Proteomes" id="UP001497512"/>
    </source>
</evidence>
<dbReference type="Gene3D" id="3.90.25.10">
    <property type="entry name" value="UDP-galactose 4-epimerase, domain 1"/>
    <property type="match status" value="1"/>
</dbReference>
<organism evidence="4 5">
    <name type="scientific">Sphagnum troendelagicum</name>
    <dbReference type="NCBI Taxonomy" id="128251"/>
    <lineage>
        <taxon>Eukaryota</taxon>
        <taxon>Viridiplantae</taxon>
        <taxon>Streptophyta</taxon>
        <taxon>Embryophyta</taxon>
        <taxon>Bryophyta</taxon>
        <taxon>Sphagnophytina</taxon>
        <taxon>Sphagnopsida</taxon>
        <taxon>Sphagnales</taxon>
        <taxon>Sphagnaceae</taxon>
        <taxon>Sphagnum</taxon>
    </lineage>
</organism>
<evidence type="ECO:0000313" key="4">
    <source>
        <dbReference type="EMBL" id="CAK9231897.1"/>
    </source>
</evidence>
<dbReference type="Gene3D" id="3.40.50.720">
    <property type="entry name" value="NAD(P)-binding Rossmann-like Domain"/>
    <property type="match status" value="1"/>
</dbReference>
<dbReference type="Pfam" id="PF05368">
    <property type="entry name" value="NmrA"/>
    <property type="match status" value="1"/>
</dbReference>
<feature type="domain" description="NmrA-like" evidence="3">
    <location>
        <begin position="4"/>
        <end position="317"/>
    </location>
</feature>
<name>A0ABP0V0Y4_9BRYO</name>
<dbReference type="CDD" id="cd05259">
    <property type="entry name" value="PCBER_SDR_a"/>
    <property type="match status" value="1"/>
</dbReference>
<keyword evidence="5" id="KW-1185">Reference proteome</keyword>
<gene>
    <name evidence="4" type="ORF">CSSPTR1EN2_LOCUS20987</name>
</gene>
<dbReference type="InterPro" id="IPR008030">
    <property type="entry name" value="NmrA-like"/>
</dbReference>
<dbReference type="InterPro" id="IPR036291">
    <property type="entry name" value="NAD(P)-bd_dom_sf"/>
</dbReference>
<dbReference type="EMBL" id="OZ019899">
    <property type="protein sequence ID" value="CAK9231897.1"/>
    <property type="molecule type" value="Genomic_DNA"/>
</dbReference>
<reference evidence="4" key="1">
    <citation type="submission" date="2024-02" db="EMBL/GenBank/DDBJ databases">
        <authorList>
            <consortium name="ELIXIR-Norway"/>
            <consortium name="Elixir Norway"/>
        </authorList>
    </citation>
    <scope>NUCLEOTIDE SEQUENCE</scope>
</reference>
<dbReference type="SUPFAM" id="SSF51735">
    <property type="entry name" value="NAD(P)-binding Rossmann-fold domains"/>
    <property type="match status" value="1"/>
</dbReference>
<dbReference type="InterPro" id="IPR045312">
    <property type="entry name" value="PCBER-like"/>
</dbReference>
<dbReference type="Proteomes" id="UP001497512">
    <property type="component" value="Chromosome 7"/>
</dbReference>
<dbReference type="InterPro" id="IPR050608">
    <property type="entry name" value="NmrA-type/Isoflavone_red_sf"/>
</dbReference>
<evidence type="ECO:0000256" key="1">
    <source>
        <dbReference type="ARBA" id="ARBA00022857"/>
    </source>
</evidence>